<keyword evidence="1" id="KW-0472">Membrane</keyword>
<dbReference type="NCBIfam" id="TIGR04518">
    <property type="entry name" value="ECF_S_folT_fam"/>
    <property type="match status" value="1"/>
</dbReference>
<sequence>MKTLFTLPKLSVRRLATIGIFLALTYVIGRFSLTLIPKQLVLSFTFITETVIGVLAGPSLSFLIFGFFDIVDTLFSEKAGMFLIGWTIMEAILGFFYGAFFFGKSVTWSSKKDWLYVSLAVAVITILGSFIMTPLLIQHYYKVPIAAQFIAGRWLKIFEIPIRTVVTMAILSQLQRLAEYRKLLNPKA</sequence>
<keyword evidence="1" id="KW-0812">Transmembrane</keyword>
<organism evidence="2 3">
    <name type="scientific">Streptococcus acidominimus</name>
    <dbReference type="NCBI Taxonomy" id="1326"/>
    <lineage>
        <taxon>Bacteria</taxon>
        <taxon>Bacillati</taxon>
        <taxon>Bacillota</taxon>
        <taxon>Bacilli</taxon>
        <taxon>Lactobacillales</taxon>
        <taxon>Streptococcaceae</taxon>
        <taxon>Streptococcus</taxon>
    </lineage>
</organism>
<dbReference type="OrthoDB" id="2243574at2"/>
<dbReference type="RefSeq" id="WP_095123289.1">
    <property type="nucleotide sequence ID" value="NZ_LT906454.1"/>
</dbReference>
<gene>
    <name evidence="2" type="primary">folT</name>
    <name evidence="2" type="ORF">SAMEA4504048_01784</name>
</gene>
<accession>A0A239XBG1</accession>
<dbReference type="Proteomes" id="UP000215144">
    <property type="component" value="Chromosome 1"/>
</dbReference>
<dbReference type="InterPro" id="IPR024529">
    <property type="entry name" value="ECF_trnsprt_substrate-spec"/>
</dbReference>
<evidence type="ECO:0000313" key="3">
    <source>
        <dbReference type="Proteomes" id="UP000215144"/>
    </source>
</evidence>
<evidence type="ECO:0000256" key="1">
    <source>
        <dbReference type="SAM" id="Phobius"/>
    </source>
</evidence>
<reference evidence="2 3" key="1">
    <citation type="submission" date="2017-06" db="EMBL/GenBank/DDBJ databases">
        <authorList>
            <consortium name="Pathogen Informatics"/>
        </authorList>
    </citation>
    <scope>NUCLEOTIDE SEQUENCE [LARGE SCALE GENOMIC DNA]</scope>
    <source>
        <strain evidence="2 3">NCTC11291</strain>
    </source>
</reference>
<feature type="transmembrane region" description="Helical" evidence="1">
    <location>
        <begin position="114"/>
        <end position="137"/>
    </location>
</feature>
<dbReference type="Gene3D" id="1.10.1760.20">
    <property type="match status" value="1"/>
</dbReference>
<name>A0A239XBG1_STRAI</name>
<feature type="transmembrane region" description="Helical" evidence="1">
    <location>
        <begin position="12"/>
        <end position="29"/>
    </location>
</feature>
<dbReference type="AlphaFoldDB" id="A0A239XBG1"/>
<keyword evidence="1" id="KW-1133">Transmembrane helix</keyword>
<dbReference type="Pfam" id="PF12822">
    <property type="entry name" value="ECF_trnsprt"/>
    <property type="match status" value="1"/>
</dbReference>
<proteinExistence type="predicted"/>
<dbReference type="EMBL" id="LT906454">
    <property type="protein sequence ID" value="SNV44005.1"/>
    <property type="molecule type" value="Genomic_DNA"/>
</dbReference>
<dbReference type="InterPro" id="IPR030949">
    <property type="entry name" value="ECF_S_folate_fam"/>
</dbReference>
<dbReference type="KEGG" id="saco:SAME_01784"/>
<feature type="transmembrane region" description="Helical" evidence="1">
    <location>
        <begin position="80"/>
        <end position="102"/>
    </location>
</feature>
<feature type="transmembrane region" description="Helical" evidence="1">
    <location>
        <begin position="41"/>
        <end position="68"/>
    </location>
</feature>
<dbReference type="GO" id="GO:0022857">
    <property type="term" value="F:transmembrane transporter activity"/>
    <property type="evidence" value="ECO:0007669"/>
    <property type="project" value="InterPro"/>
</dbReference>
<protein>
    <submittedName>
        <fullName evidence="2">Membrane protein</fullName>
    </submittedName>
</protein>
<evidence type="ECO:0000313" key="2">
    <source>
        <dbReference type="EMBL" id="SNV44005.1"/>
    </source>
</evidence>